<sequence>MSSPGFKADAAAMTRAVQGFEECAANAKKTMSDLENDLVSALSHYQGSQATAFWQLHTQLQDKMRVASSELDTMSNLVNQSFHNYGSGDSTVAQSLTSLSNNVDAGGAVFGRLTGGTLA</sequence>
<organism evidence="1 2">
    <name type="scientific">Kutzneria chonburiensis</name>
    <dbReference type="NCBI Taxonomy" id="1483604"/>
    <lineage>
        <taxon>Bacteria</taxon>
        <taxon>Bacillati</taxon>
        <taxon>Actinomycetota</taxon>
        <taxon>Actinomycetes</taxon>
        <taxon>Pseudonocardiales</taxon>
        <taxon>Pseudonocardiaceae</taxon>
        <taxon>Kutzneria</taxon>
    </lineage>
</organism>
<evidence type="ECO:0000313" key="2">
    <source>
        <dbReference type="Proteomes" id="UP001589810"/>
    </source>
</evidence>
<reference evidence="1 2" key="1">
    <citation type="submission" date="2024-09" db="EMBL/GenBank/DDBJ databases">
        <authorList>
            <person name="Sun Q."/>
            <person name="Mori K."/>
        </authorList>
    </citation>
    <scope>NUCLEOTIDE SEQUENCE [LARGE SCALE GENOMIC DNA]</scope>
    <source>
        <strain evidence="1 2">TBRC 1432</strain>
    </source>
</reference>
<dbReference type="Gene3D" id="1.10.287.1060">
    <property type="entry name" value="ESAT-6-like"/>
    <property type="match status" value="1"/>
</dbReference>
<proteinExistence type="predicted"/>
<evidence type="ECO:0000313" key="1">
    <source>
        <dbReference type="EMBL" id="MFC0545673.1"/>
    </source>
</evidence>
<dbReference type="Proteomes" id="UP001589810">
    <property type="component" value="Unassembled WGS sequence"/>
</dbReference>
<dbReference type="InterPro" id="IPR036689">
    <property type="entry name" value="ESAT-6-like_sf"/>
</dbReference>
<protein>
    <submittedName>
        <fullName evidence="1">WXG100 family type VII secretion target</fullName>
    </submittedName>
</protein>
<dbReference type="RefSeq" id="WP_273944038.1">
    <property type="nucleotide sequence ID" value="NZ_CP097263.1"/>
</dbReference>
<comment type="caution">
    <text evidence="1">The sequence shown here is derived from an EMBL/GenBank/DDBJ whole genome shotgun (WGS) entry which is preliminary data.</text>
</comment>
<gene>
    <name evidence="1" type="ORF">ACFFH7_29450</name>
</gene>
<keyword evidence="2" id="KW-1185">Reference proteome</keyword>
<accession>A0ABV6MZD0</accession>
<dbReference type="EMBL" id="JBHLUD010000009">
    <property type="protein sequence ID" value="MFC0545673.1"/>
    <property type="molecule type" value="Genomic_DNA"/>
</dbReference>
<dbReference type="SUPFAM" id="SSF140453">
    <property type="entry name" value="EsxAB dimer-like"/>
    <property type="match status" value="1"/>
</dbReference>
<name>A0ABV6MZD0_9PSEU</name>